<proteinExistence type="inferred from homology"/>
<evidence type="ECO:0000256" key="9">
    <source>
        <dbReference type="ARBA" id="ARBA00022763"/>
    </source>
</evidence>
<feature type="compositionally biased region" description="Polar residues" evidence="18">
    <location>
        <begin position="366"/>
        <end position="379"/>
    </location>
</feature>
<evidence type="ECO:0000256" key="12">
    <source>
        <dbReference type="ARBA" id="ARBA00022842"/>
    </source>
</evidence>
<evidence type="ECO:0000256" key="10">
    <source>
        <dbReference type="ARBA" id="ARBA00022771"/>
    </source>
</evidence>
<evidence type="ECO:0000256" key="13">
    <source>
        <dbReference type="ARBA" id="ARBA00022843"/>
    </source>
</evidence>
<evidence type="ECO:0000259" key="19">
    <source>
        <dbReference type="PROSITE" id="PS50173"/>
    </source>
</evidence>
<evidence type="ECO:0000256" key="15">
    <source>
        <dbReference type="ARBA" id="ARBA00023242"/>
    </source>
</evidence>
<feature type="domain" description="UmuC" evidence="19">
    <location>
        <begin position="9"/>
        <end position="176"/>
    </location>
</feature>
<evidence type="ECO:0000256" key="1">
    <source>
        <dbReference type="ARBA" id="ARBA00001936"/>
    </source>
</evidence>
<comment type="cofactor">
    <cofactor evidence="1">
        <name>Mn(2+)</name>
        <dbReference type="ChEBI" id="CHEBI:29035"/>
    </cofactor>
</comment>
<dbReference type="Gene3D" id="3.30.1490.100">
    <property type="entry name" value="DNA polymerase, Y-family, little finger domain"/>
    <property type="match status" value="1"/>
</dbReference>
<dbReference type="EMBL" id="SWLE01000005">
    <property type="protein sequence ID" value="TNM99290.1"/>
    <property type="molecule type" value="Genomic_DNA"/>
</dbReference>
<gene>
    <name evidence="21" type="ORF">fugu_012323</name>
</gene>
<dbReference type="FunFam" id="3.40.1170.60:FF:000003">
    <property type="entry name" value="DNA polymerase eta"/>
    <property type="match status" value="1"/>
</dbReference>
<comment type="similarity">
    <text evidence="4">Belongs to the DNA polymerase type-Y family.</text>
</comment>
<comment type="catalytic activity">
    <reaction evidence="17">
        <text>DNA(n) + a 2'-deoxyribonucleoside 5'-triphosphate = DNA(n+1) + diphosphate</text>
        <dbReference type="Rhea" id="RHEA:22508"/>
        <dbReference type="Rhea" id="RHEA-COMP:17339"/>
        <dbReference type="Rhea" id="RHEA-COMP:17340"/>
        <dbReference type="ChEBI" id="CHEBI:33019"/>
        <dbReference type="ChEBI" id="CHEBI:61560"/>
        <dbReference type="ChEBI" id="CHEBI:173112"/>
        <dbReference type="EC" id="2.7.7.7"/>
    </reaction>
</comment>
<evidence type="ECO:0000256" key="8">
    <source>
        <dbReference type="ARBA" id="ARBA00022723"/>
    </source>
</evidence>
<evidence type="ECO:0000256" key="7">
    <source>
        <dbReference type="ARBA" id="ARBA00022695"/>
    </source>
</evidence>
<dbReference type="FunFam" id="1.10.150.20:FF:000014">
    <property type="entry name" value="Polymerase (DNA directed), eta"/>
    <property type="match status" value="1"/>
</dbReference>
<keyword evidence="6" id="KW-0808">Transferase</keyword>
<name>A0A4Z2C533_9TELE</name>
<dbReference type="PROSITE" id="PS51907">
    <property type="entry name" value="ZF_UBZ3"/>
    <property type="match status" value="1"/>
</dbReference>
<dbReference type="GO" id="GO:0042276">
    <property type="term" value="P:error-prone translesion synthesis"/>
    <property type="evidence" value="ECO:0007669"/>
    <property type="project" value="TreeGrafter"/>
</dbReference>
<comment type="caution">
    <text evidence="21">The sequence shown here is derived from an EMBL/GenBank/DDBJ whole genome shotgun (WGS) entry which is preliminary data.</text>
</comment>
<evidence type="ECO:0000256" key="11">
    <source>
        <dbReference type="ARBA" id="ARBA00022833"/>
    </source>
</evidence>
<dbReference type="GO" id="GO:0005634">
    <property type="term" value="C:nucleus"/>
    <property type="evidence" value="ECO:0007669"/>
    <property type="project" value="UniProtKB-SubCell"/>
</dbReference>
<evidence type="ECO:0000256" key="5">
    <source>
        <dbReference type="ARBA" id="ARBA00012417"/>
    </source>
</evidence>
<reference evidence="21 22" key="1">
    <citation type="submission" date="2019-04" db="EMBL/GenBank/DDBJ databases">
        <title>The sequence and de novo assembly of Takifugu bimaculatus genome using PacBio and Hi-C technologies.</title>
        <authorList>
            <person name="Xu P."/>
            <person name="Liu B."/>
            <person name="Zhou Z."/>
        </authorList>
    </citation>
    <scope>NUCLEOTIDE SEQUENCE [LARGE SCALE GENOMIC DNA]</scope>
    <source>
        <strain evidence="21">TB-2018</strain>
        <tissue evidence="21">Muscle</tissue>
    </source>
</reference>
<accession>A0A4Z2C533</accession>
<keyword evidence="10" id="KW-0863">Zinc-finger</keyword>
<dbReference type="Pfam" id="PF18439">
    <property type="entry name" value="zf_UBZ"/>
    <property type="match status" value="1"/>
</dbReference>
<comment type="cofactor">
    <cofactor evidence="2">
        <name>Mg(2+)</name>
        <dbReference type="ChEBI" id="CHEBI:18420"/>
    </cofactor>
</comment>
<dbReference type="GO" id="GO:0009411">
    <property type="term" value="P:response to UV"/>
    <property type="evidence" value="ECO:0007669"/>
    <property type="project" value="UniProtKB-ARBA"/>
</dbReference>
<keyword evidence="22" id="KW-1185">Reference proteome</keyword>
<dbReference type="SUPFAM" id="SSF100879">
    <property type="entry name" value="Lesion bypass DNA polymerase (Y-family), little finger domain"/>
    <property type="match status" value="1"/>
</dbReference>
<dbReference type="PANTHER" id="PTHR45873:SF1">
    <property type="entry name" value="DNA POLYMERASE ETA"/>
    <property type="match status" value="1"/>
</dbReference>
<protein>
    <recommendedName>
        <fullName evidence="16">DNA polymerase eta</fullName>
        <ecNumber evidence="5">2.7.7.7</ecNumber>
    </recommendedName>
</protein>
<dbReference type="Gene3D" id="1.10.150.20">
    <property type="entry name" value="5' to 3' exonuclease, C-terminal subdomain"/>
    <property type="match status" value="1"/>
</dbReference>
<keyword evidence="8" id="KW-0479">Metal-binding</keyword>
<organism evidence="21 22">
    <name type="scientific">Takifugu bimaculatus</name>
    <dbReference type="NCBI Taxonomy" id="433685"/>
    <lineage>
        <taxon>Eukaryota</taxon>
        <taxon>Metazoa</taxon>
        <taxon>Chordata</taxon>
        <taxon>Craniata</taxon>
        <taxon>Vertebrata</taxon>
        <taxon>Euteleostomi</taxon>
        <taxon>Actinopterygii</taxon>
        <taxon>Neopterygii</taxon>
        <taxon>Teleostei</taxon>
        <taxon>Neoteleostei</taxon>
        <taxon>Acanthomorphata</taxon>
        <taxon>Eupercaria</taxon>
        <taxon>Tetraodontiformes</taxon>
        <taxon>Tetradontoidea</taxon>
        <taxon>Tetraodontidae</taxon>
        <taxon>Takifugu</taxon>
    </lineage>
</organism>
<dbReference type="GO" id="GO:0005657">
    <property type="term" value="C:replication fork"/>
    <property type="evidence" value="ECO:0007669"/>
    <property type="project" value="TreeGrafter"/>
</dbReference>
<evidence type="ECO:0000256" key="16">
    <source>
        <dbReference type="ARBA" id="ARBA00044975"/>
    </source>
</evidence>
<dbReference type="Proteomes" id="UP000516260">
    <property type="component" value="Chromosome 13"/>
</dbReference>
<dbReference type="Gene3D" id="3.40.1170.60">
    <property type="match status" value="1"/>
</dbReference>
<dbReference type="GO" id="GO:0003684">
    <property type="term" value="F:damaged DNA binding"/>
    <property type="evidence" value="ECO:0007669"/>
    <property type="project" value="InterPro"/>
</dbReference>
<dbReference type="InterPro" id="IPR043502">
    <property type="entry name" value="DNA/RNA_pol_sf"/>
</dbReference>
<dbReference type="PANTHER" id="PTHR45873">
    <property type="entry name" value="DNA POLYMERASE ETA"/>
    <property type="match status" value="1"/>
</dbReference>
<keyword evidence="15" id="KW-0539">Nucleus</keyword>
<keyword evidence="12" id="KW-0460">Magnesium</keyword>
<keyword evidence="14" id="KW-0234">DNA repair</keyword>
<feature type="domain" description="UBZ3-type" evidence="20">
    <location>
        <begin position="502"/>
        <end position="536"/>
    </location>
</feature>
<dbReference type="SUPFAM" id="SSF56672">
    <property type="entry name" value="DNA/RNA polymerases"/>
    <property type="match status" value="1"/>
</dbReference>
<feature type="region of interest" description="Disordered" evidence="18">
    <location>
        <begin position="546"/>
        <end position="599"/>
    </location>
</feature>
<dbReference type="PROSITE" id="PS50173">
    <property type="entry name" value="UMUC"/>
    <property type="match status" value="1"/>
</dbReference>
<keyword evidence="7" id="KW-0548">Nucleotidyltransferase</keyword>
<evidence type="ECO:0000259" key="20">
    <source>
        <dbReference type="PROSITE" id="PS51907"/>
    </source>
</evidence>
<evidence type="ECO:0000313" key="21">
    <source>
        <dbReference type="EMBL" id="TNM99290.1"/>
    </source>
</evidence>
<evidence type="ECO:0000256" key="2">
    <source>
        <dbReference type="ARBA" id="ARBA00001946"/>
    </source>
</evidence>
<evidence type="ECO:0000256" key="6">
    <source>
        <dbReference type="ARBA" id="ARBA00022679"/>
    </source>
</evidence>
<dbReference type="Pfam" id="PF00817">
    <property type="entry name" value="IMS"/>
    <property type="match status" value="1"/>
</dbReference>
<feature type="compositionally biased region" description="Polar residues" evidence="18">
    <location>
        <begin position="393"/>
        <end position="420"/>
    </location>
</feature>
<feature type="region of interest" description="Disordered" evidence="18">
    <location>
        <begin position="347"/>
        <end position="422"/>
    </location>
</feature>
<dbReference type="EC" id="2.7.7.7" evidence="5"/>
<dbReference type="GO" id="GO:0035861">
    <property type="term" value="C:site of double-strand break"/>
    <property type="evidence" value="ECO:0007669"/>
    <property type="project" value="TreeGrafter"/>
</dbReference>
<dbReference type="AlphaFoldDB" id="A0A4Z2C533"/>
<evidence type="ECO:0000256" key="4">
    <source>
        <dbReference type="ARBA" id="ARBA00010945"/>
    </source>
</evidence>
<dbReference type="InterPro" id="IPR001126">
    <property type="entry name" value="UmuC"/>
</dbReference>
<keyword evidence="9" id="KW-0227">DNA damage</keyword>
<dbReference type="InterPro" id="IPR036775">
    <property type="entry name" value="DNA_pol_Y-fam_lit_finger_sf"/>
</dbReference>
<keyword evidence="13" id="KW-0832">Ubl conjugation</keyword>
<dbReference type="GO" id="GO:0006281">
    <property type="term" value="P:DNA repair"/>
    <property type="evidence" value="ECO:0007669"/>
    <property type="project" value="UniProtKB-KW"/>
</dbReference>
<feature type="compositionally biased region" description="Basic and acidic residues" evidence="18">
    <location>
        <begin position="380"/>
        <end position="392"/>
    </location>
</feature>
<dbReference type="InterPro" id="IPR041298">
    <property type="entry name" value="UBZ3"/>
</dbReference>
<evidence type="ECO:0000256" key="17">
    <source>
        <dbReference type="ARBA" id="ARBA00049244"/>
    </source>
</evidence>
<evidence type="ECO:0000256" key="3">
    <source>
        <dbReference type="ARBA" id="ARBA00004123"/>
    </source>
</evidence>
<dbReference type="PIRSF" id="PIRSF036603">
    <property type="entry name" value="DPol_eta"/>
    <property type="match status" value="1"/>
</dbReference>
<evidence type="ECO:0000256" key="18">
    <source>
        <dbReference type="SAM" id="MobiDB-lite"/>
    </source>
</evidence>
<evidence type="ECO:0000313" key="22">
    <source>
        <dbReference type="Proteomes" id="UP000516260"/>
    </source>
</evidence>
<comment type="subcellular location">
    <subcellularLocation>
        <location evidence="3">Nucleus</location>
    </subcellularLocation>
</comment>
<feature type="compositionally biased region" description="Polar residues" evidence="18">
    <location>
        <begin position="347"/>
        <end position="358"/>
    </location>
</feature>
<keyword evidence="11" id="KW-0862">Zinc</keyword>
<sequence>MEYGKERVVALVDMDCFYVQVEQRLNPALKNTPCVVAQYKTWKGGGIIAVSYEARAHGVTRNMWVDDAKKLCPDLQVARVRESHGKADLTFYREASVEVIEVMSRFAVIERASIDEAYMDLTAAVQQRLKNLNDSPIDAHLLKATYIQGRNLGGKLGASITETLGVENMGELTRFSLAQLGQHFGEKTGQWLYDLCRGIDFEAVKPRQLPKSIGCSKNFPGKTSLATKEQVQYWLHQLALELEERLTKDREVNGRVAKMLTVGVRQLGDKRANSFSRCCALVRYEAPKLATDSFAIIRSLNTAGPHQETWTPPLAMLHLSASKFSDAPSAGGIAGFLSSDVTTQNVSSARPSAMQSHTTSKRDSSGKQPGTIQSFFQKASDNRKLLQKDQDIKTLTSSNQRPGSTDFQSEPDSSLVSANAPNILPGTESASLSSGFSSFFQKTIEKSAQAPKPHGPDMEVCKDAVAVATLNSKLENVPSPDEELGTNADIDADVSAFAPSVSSEDLVSCERCGQEVSVWEMPEHNDYHFALDLQNSLTSPVHSAALAVSSPPTPHRGATGAAQSCQRKTKSKAQPGPQPKRQRSQGGGLGTLDSFFKKS</sequence>
<evidence type="ECO:0000256" key="14">
    <source>
        <dbReference type="ARBA" id="ARBA00023204"/>
    </source>
</evidence>
<dbReference type="GO" id="GO:0008270">
    <property type="term" value="F:zinc ion binding"/>
    <property type="evidence" value="ECO:0007669"/>
    <property type="project" value="UniProtKB-KW"/>
</dbReference>
<dbReference type="GO" id="GO:0003887">
    <property type="term" value="F:DNA-directed DNA polymerase activity"/>
    <property type="evidence" value="ECO:0007669"/>
    <property type="project" value="UniProtKB-EC"/>
</dbReference>
<dbReference type="InterPro" id="IPR052230">
    <property type="entry name" value="DNA_polymerase_eta"/>
</dbReference>
<dbReference type="FunFam" id="3.30.1490.100:FF:000007">
    <property type="entry name" value="DNA polymerase eta"/>
    <property type="match status" value="1"/>
</dbReference>